<feature type="region of interest" description="Disordered" evidence="1">
    <location>
        <begin position="305"/>
        <end position="334"/>
    </location>
</feature>
<dbReference type="InterPro" id="IPR011333">
    <property type="entry name" value="SKP1/BTB/POZ_sf"/>
</dbReference>
<dbReference type="Gene3D" id="3.30.710.10">
    <property type="entry name" value="Potassium Channel Kv1.1, Chain A"/>
    <property type="match status" value="1"/>
</dbReference>
<organism evidence="2">
    <name type="scientific">Rhodotorula toruloides</name>
    <name type="common">Yeast</name>
    <name type="synonym">Rhodosporidium toruloides</name>
    <dbReference type="NCBI Taxonomy" id="5286"/>
    <lineage>
        <taxon>Eukaryota</taxon>
        <taxon>Fungi</taxon>
        <taxon>Dikarya</taxon>
        <taxon>Basidiomycota</taxon>
        <taxon>Pucciniomycotina</taxon>
        <taxon>Microbotryomycetes</taxon>
        <taxon>Sporidiobolales</taxon>
        <taxon>Sporidiobolaceae</taxon>
        <taxon>Rhodotorula</taxon>
    </lineage>
</organism>
<gene>
    <name evidence="2" type="ORF">RHTO0S_11e05886g</name>
</gene>
<name>A0A061BDC2_RHOTO</name>
<dbReference type="AlphaFoldDB" id="A0A061BDC2"/>
<dbReference type="OrthoDB" id="2370221at2759"/>
<proteinExistence type="predicted"/>
<evidence type="ECO:0000313" key="2">
    <source>
        <dbReference type="EMBL" id="CDR45876.1"/>
    </source>
</evidence>
<sequence>MSDRVVQPSEPAFTVVLRGKHFELSDTQIRFDSPNKFTGVFLGGNGGTDIMYSDRRPEYFPIISEWLAGYEDMFPIHLEGMSEQVATRAILAEAEHFKLKKLAARLKTALDRAEPLDQPLMWPFTGSQEGTFFRVRPVVHEFADIVKKYPDGVPREVFEARPTASAQFYWFHDLQVRFDCRQLSAQGLPTVSVLFLNREIQAADSTAQQASVTIDRQPLSLAVLLKWIASPKVVSTKDSPLEPLATYFRPEGTPQADRIVTIRVHRAAGYIRGDLRIAHLDIFSNHQGYMLWRNVGYDHTSNLLTGTSSPKNTQSTAPTSSVPKAASRASTSSP</sequence>
<reference evidence="2" key="1">
    <citation type="journal article" date="2014" name="Genome Announc.">
        <title>Draft genome sequence of Rhodosporidium toruloides CECT1137, an oleaginous yeast of biotechnological interest.</title>
        <authorList>
            <person name="Morin N."/>
            <person name="Calcas X."/>
            <person name="Devillers H."/>
            <person name="Durrens P."/>
            <person name="Sherman D.J."/>
            <person name="Nicaud J.-M."/>
            <person name="Neuveglise C."/>
        </authorList>
    </citation>
    <scope>NUCLEOTIDE SEQUENCE</scope>
    <source>
        <strain evidence="2">CECT1137</strain>
    </source>
</reference>
<accession>A0A061BDC2</accession>
<dbReference type="EMBL" id="LK052946">
    <property type="protein sequence ID" value="CDR45876.1"/>
    <property type="molecule type" value="Genomic_DNA"/>
</dbReference>
<protein>
    <submittedName>
        <fullName evidence="2">RHTO0S11e05886g1_1</fullName>
    </submittedName>
</protein>
<evidence type="ECO:0000256" key="1">
    <source>
        <dbReference type="SAM" id="MobiDB-lite"/>
    </source>
</evidence>